<evidence type="ECO:0000313" key="2">
    <source>
        <dbReference type="EMBL" id="AOW13682.1"/>
    </source>
</evidence>
<dbReference type="KEGG" id="hyl:LPB072_13315"/>
<sequence>MTPSPTDPVPPIAWWRVPQMWLVVGGPAVVVVAALVTAVIAVKYQDPVLDKAKYEHDLKAAQALEGKAREAALFNLMPASQARNHATTQVAPVEK</sequence>
<organism evidence="2 3">
    <name type="scientific">Hydrogenophaga crassostreae</name>
    <dbReference type="NCBI Taxonomy" id="1763535"/>
    <lineage>
        <taxon>Bacteria</taxon>
        <taxon>Pseudomonadati</taxon>
        <taxon>Pseudomonadota</taxon>
        <taxon>Betaproteobacteria</taxon>
        <taxon>Burkholderiales</taxon>
        <taxon>Comamonadaceae</taxon>
        <taxon>Hydrogenophaga</taxon>
    </lineage>
</organism>
<dbReference type="Proteomes" id="UP000185680">
    <property type="component" value="Chromosome"/>
</dbReference>
<keyword evidence="1" id="KW-0812">Transmembrane</keyword>
<gene>
    <name evidence="2" type="ORF">LPB072_13315</name>
</gene>
<evidence type="ECO:0000256" key="1">
    <source>
        <dbReference type="SAM" id="Phobius"/>
    </source>
</evidence>
<accession>A0A1D8NX82</accession>
<reference evidence="2 3" key="1">
    <citation type="submission" date="2016-10" db="EMBL/GenBank/DDBJ databases">
        <title>Hydorgenophaga sp. LPB0072 isolated from gastropod.</title>
        <authorList>
            <person name="Kim E."/>
            <person name="Yi H."/>
        </authorList>
    </citation>
    <scope>NUCLEOTIDE SEQUENCE [LARGE SCALE GENOMIC DNA]</scope>
    <source>
        <strain evidence="2 3">LPB0072</strain>
    </source>
</reference>
<feature type="transmembrane region" description="Helical" evidence="1">
    <location>
        <begin position="20"/>
        <end position="42"/>
    </location>
</feature>
<keyword evidence="1" id="KW-0472">Membrane</keyword>
<evidence type="ECO:0008006" key="4">
    <source>
        <dbReference type="Google" id="ProtNLM"/>
    </source>
</evidence>
<dbReference type="EMBL" id="CP017476">
    <property type="protein sequence ID" value="AOW13682.1"/>
    <property type="molecule type" value="Genomic_DNA"/>
</dbReference>
<protein>
    <recommendedName>
        <fullName evidence="4">Nitrogen fixation protein FixH</fullName>
    </recommendedName>
</protein>
<proteinExistence type="predicted"/>
<dbReference type="STRING" id="1763535.LPB072_13315"/>
<dbReference type="RefSeq" id="WP_066090621.1">
    <property type="nucleotide sequence ID" value="NZ_CP017476.1"/>
</dbReference>
<dbReference type="OrthoDB" id="5295180at2"/>
<evidence type="ECO:0000313" key="3">
    <source>
        <dbReference type="Proteomes" id="UP000185680"/>
    </source>
</evidence>
<name>A0A1D8NX82_9BURK</name>
<dbReference type="AlphaFoldDB" id="A0A1D8NX82"/>
<keyword evidence="1" id="KW-1133">Transmembrane helix</keyword>